<dbReference type="Proteomes" id="UP000192418">
    <property type="component" value="Unassembled WGS sequence"/>
</dbReference>
<dbReference type="STRING" id="1121400.SAMN02746065_10366"/>
<keyword evidence="2" id="KW-1185">Reference proteome</keyword>
<sequence length="310" mass="34300">MNLFKKIKSAAGLEVFDKGLRGGLFLQKDNLCSLERGASLSLSEEILKTSFKTENILDPDGFKDAVKKILGTCHFKGGRLGVSLPHATVKLRLHSFQELPGDIRESNELVKWTATRNLAVSPHDIKISWSPMGKDGQGRHVLLVAMISKSVLTQYRKEIQSIGAIPVGFGPTALNRFNFYASALPMDGSFLYLEVSKWVVTLAGFKQGSPLFFKTFRKGFLYGGIDRQTHDVSLMLDHCLMNCAEIQFSRIFLVFQGGKIVNIQTLLREKSFSHLTILNPLDFINPGTDFADNKKVGLFTASAATALAQI</sequence>
<name>A0A1W1ZNV2_9BACT</name>
<gene>
    <name evidence="1" type="ORF">SAMN02746065_10366</name>
</gene>
<accession>A0A1W1ZNV2</accession>
<reference evidence="1 2" key="1">
    <citation type="submission" date="2017-04" db="EMBL/GenBank/DDBJ databases">
        <authorList>
            <person name="Afonso C.L."/>
            <person name="Miller P.J."/>
            <person name="Scott M.A."/>
            <person name="Spackman E."/>
            <person name="Goraichik I."/>
            <person name="Dimitrov K.M."/>
            <person name="Suarez D.L."/>
            <person name="Swayne D.E."/>
        </authorList>
    </citation>
    <scope>NUCLEOTIDE SEQUENCE [LARGE SCALE GENOMIC DNA]</scope>
    <source>
        <strain evidence="1 2">DSM 3385</strain>
    </source>
</reference>
<protein>
    <recommendedName>
        <fullName evidence="3">Tfp pilus assembly protein, ATPase PilM</fullName>
    </recommendedName>
</protein>
<evidence type="ECO:0000313" key="2">
    <source>
        <dbReference type="Proteomes" id="UP000192418"/>
    </source>
</evidence>
<dbReference type="Gene3D" id="3.30.1490.300">
    <property type="match status" value="1"/>
</dbReference>
<evidence type="ECO:0000313" key="1">
    <source>
        <dbReference type="EMBL" id="SMC50054.1"/>
    </source>
</evidence>
<dbReference type="EMBL" id="FWXY01000003">
    <property type="protein sequence ID" value="SMC50054.1"/>
    <property type="molecule type" value="Genomic_DNA"/>
</dbReference>
<dbReference type="RefSeq" id="WP_084067045.1">
    <property type="nucleotide sequence ID" value="NZ_FWXY01000003.1"/>
</dbReference>
<organism evidence="1 2">
    <name type="scientific">Desulfocicer vacuolatum DSM 3385</name>
    <dbReference type="NCBI Taxonomy" id="1121400"/>
    <lineage>
        <taxon>Bacteria</taxon>
        <taxon>Pseudomonadati</taxon>
        <taxon>Thermodesulfobacteriota</taxon>
        <taxon>Desulfobacteria</taxon>
        <taxon>Desulfobacterales</taxon>
        <taxon>Desulfobacteraceae</taxon>
        <taxon>Desulfocicer</taxon>
    </lineage>
</organism>
<proteinExistence type="predicted"/>
<dbReference type="OrthoDB" id="128437at2"/>
<evidence type="ECO:0008006" key="3">
    <source>
        <dbReference type="Google" id="ProtNLM"/>
    </source>
</evidence>
<dbReference type="Gene3D" id="3.30.420.40">
    <property type="match status" value="2"/>
</dbReference>
<dbReference type="AlphaFoldDB" id="A0A1W1ZNV2"/>